<evidence type="ECO:0000256" key="4">
    <source>
        <dbReference type="ARBA" id="ARBA00022519"/>
    </source>
</evidence>
<dbReference type="EMBL" id="FTOH01000006">
    <property type="protein sequence ID" value="SIS93381.1"/>
    <property type="molecule type" value="Genomic_DNA"/>
</dbReference>
<dbReference type="Gene3D" id="3.30.420.270">
    <property type="match status" value="1"/>
</dbReference>
<keyword evidence="12" id="KW-1185">Reference proteome</keyword>
<dbReference type="InterPro" id="IPR003400">
    <property type="entry name" value="ExbD"/>
</dbReference>
<evidence type="ECO:0000256" key="5">
    <source>
        <dbReference type="ARBA" id="ARBA00022618"/>
    </source>
</evidence>
<dbReference type="InterPro" id="IPR014168">
    <property type="entry name" value="Tol-Pal_TolR"/>
</dbReference>
<evidence type="ECO:0000256" key="2">
    <source>
        <dbReference type="ARBA" id="ARBA00005811"/>
    </source>
</evidence>
<evidence type="ECO:0000256" key="7">
    <source>
        <dbReference type="ARBA" id="ARBA00022989"/>
    </source>
</evidence>
<dbReference type="GO" id="GO:0051301">
    <property type="term" value="P:cell division"/>
    <property type="evidence" value="ECO:0007669"/>
    <property type="project" value="UniProtKB-UniRule"/>
</dbReference>
<sequence length="149" mass="16352">MEPLQQQMTKRRPMAEINVVPYIDVMLVLLIIFMVTAPMLVQSVPVNLPDVDSTPTEIDPDDTTLMISVSSDGLYYVERGEEEPEPMSLTGVTDYAGKLLKAQPDTRYMIRGDESVPYGKVVLLMGNLQGAGITNVGLVTEAPDPEARP</sequence>
<dbReference type="GO" id="GO:0005886">
    <property type="term" value="C:plasma membrane"/>
    <property type="evidence" value="ECO:0007669"/>
    <property type="project" value="UniProtKB-SubCell"/>
</dbReference>
<dbReference type="PANTHER" id="PTHR30558:SF7">
    <property type="entry name" value="TOL-PAL SYSTEM PROTEIN TOLR"/>
    <property type="match status" value="1"/>
</dbReference>
<reference evidence="12" key="1">
    <citation type="submission" date="2017-01" db="EMBL/GenBank/DDBJ databases">
        <authorList>
            <person name="Varghese N."/>
            <person name="Submissions S."/>
        </authorList>
    </citation>
    <scope>NUCLEOTIDE SEQUENCE [LARGE SCALE GENOMIC DNA]</scope>
    <source>
        <strain evidence="12">DSM 24913</strain>
    </source>
</reference>
<evidence type="ECO:0000256" key="1">
    <source>
        <dbReference type="ARBA" id="ARBA00004162"/>
    </source>
</evidence>
<feature type="transmembrane region" description="Helical" evidence="10">
    <location>
        <begin position="21"/>
        <end position="41"/>
    </location>
</feature>
<comment type="function">
    <text evidence="10">Part of the Tol-Pal system, which plays a role in outer membrane invagination during cell division and is important for maintaining outer membrane integrity.</text>
</comment>
<evidence type="ECO:0000313" key="12">
    <source>
        <dbReference type="Proteomes" id="UP000185639"/>
    </source>
</evidence>
<keyword evidence="8 10" id="KW-0472">Membrane</keyword>
<gene>
    <name evidence="10" type="primary">tolR</name>
    <name evidence="11" type="ORF">SAMN05421686_106188</name>
</gene>
<dbReference type="STRING" id="484498.SAMN05421686_106188"/>
<keyword evidence="7 10" id="KW-1133">Transmembrane helix</keyword>
<dbReference type="HAMAP" id="MF_02203">
    <property type="entry name" value="TolR"/>
    <property type="match status" value="1"/>
</dbReference>
<keyword evidence="9 10" id="KW-0131">Cell cycle</keyword>
<dbReference type="PANTHER" id="PTHR30558">
    <property type="entry name" value="EXBD MEMBRANE COMPONENT OF PMF-DRIVEN MACROMOLECULE IMPORT SYSTEM"/>
    <property type="match status" value="1"/>
</dbReference>
<comment type="subcellular location">
    <subcellularLocation>
        <location evidence="10">Cell inner membrane</location>
        <topology evidence="10">Single-pass membrane protein</topology>
    </subcellularLocation>
    <subcellularLocation>
        <location evidence="1">Cell membrane</location>
        <topology evidence="1">Single-pass membrane protein</topology>
    </subcellularLocation>
</comment>
<evidence type="ECO:0000256" key="8">
    <source>
        <dbReference type="ARBA" id="ARBA00023136"/>
    </source>
</evidence>
<comment type="similarity">
    <text evidence="2 10">Belongs to the ExbD/TolR family.</text>
</comment>
<evidence type="ECO:0000256" key="10">
    <source>
        <dbReference type="HAMAP-Rule" id="MF_02203"/>
    </source>
</evidence>
<keyword evidence="4 10" id="KW-0997">Cell inner membrane</keyword>
<organism evidence="11 12">
    <name type="scientific">Thalassolituus maritimus</name>
    <dbReference type="NCBI Taxonomy" id="484498"/>
    <lineage>
        <taxon>Bacteria</taxon>
        <taxon>Pseudomonadati</taxon>
        <taxon>Pseudomonadota</taxon>
        <taxon>Gammaproteobacteria</taxon>
        <taxon>Oceanospirillales</taxon>
        <taxon>Oceanospirillaceae</taxon>
        <taxon>Thalassolituus</taxon>
    </lineage>
</organism>
<dbReference type="Proteomes" id="UP000185639">
    <property type="component" value="Unassembled WGS sequence"/>
</dbReference>
<dbReference type="NCBIfam" id="TIGR02801">
    <property type="entry name" value="tolR"/>
    <property type="match status" value="1"/>
</dbReference>
<dbReference type="GO" id="GO:0015031">
    <property type="term" value="P:protein transport"/>
    <property type="evidence" value="ECO:0007669"/>
    <property type="project" value="InterPro"/>
</dbReference>
<keyword evidence="6 10" id="KW-0812">Transmembrane</keyword>
<dbReference type="RefSeq" id="WP_068434582.1">
    <property type="nucleotide sequence ID" value="NZ_CAJWBH010000001.1"/>
</dbReference>
<accession>A0A1N7N5E9</accession>
<evidence type="ECO:0000256" key="6">
    <source>
        <dbReference type="ARBA" id="ARBA00022692"/>
    </source>
</evidence>
<dbReference type="GO" id="GO:0022857">
    <property type="term" value="F:transmembrane transporter activity"/>
    <property type="evidence" value="ECO:0007669"/>
    <property type="project" value="InterPro"/>
</dbReference>
<evidence type="ECO:0000313" key="11">
    <source>
        <dbReference type="EMBL" id="SIS93381.1"/>
    </source>
</evidence>
<proteinExistence type="inferred from homology"/>
<keyword evidence="3 10" id="KW-1003">Cell membrane</keyword>
<dbReference type="AlphaFoldDB" id="A0A1N7N5E9"/>
<evidence type="ECO:0000256" key="9">
    <source>
        <dbReference type="ARBA" id="ARBA00023306"/>
    </source>
</evidence>
<name>A0A1N7N5E9_9GAMM</name>
<keyword evidence="5 10" id="KW-0132">Cell division</keyword>
<dbReference type="Pfam" id="PF02472">
    <property type="entry name" value="ExbD"/>
    <property type="match status" value="1"/>
</dbReference>
<protein>
    <recommendedName>
        <fullName evidence="10">Tol-Pal system protein TolR</fullName>
    </recommendedName>
</protein>
<evidence type="ECO:0000256" key="3">
    <source>
        <dbReference type="ARBA" id="ARBA00022475"/>
    </source>
</evidence>
<comment type="subunit">
    <text evidence="10">The Tol-Pal system is composed of five core proteins: the inner membrane proteins TolA, TolQ and TolR, the periplasmic protein TolB and the outer membrane protein Pal. They form a network linking the inner and outer membranes and the peptidoglycan layer.</text>
</comment>